<evidence type="ECO:0000259" key="6">
    <source>
        <dbReference type="Pfam" id="PF08281"/>
    </source>
</evidence>
<dbReference type="Gene3D" id="1.10.10.10">
    <property type="entry name" value="Winged helix-like DNA-binding domain superfamily/Winged helix DNA-binding domain"/>
    <property type="match status" value="1"/>
</dbReference>
<dbReference type="Pfam" id="PF04542">
    <property type="entry name" value="Sigma70_r2"/>
    <property type="match status" value="1"/>
</dbReference>
<dbReference type="EMBL" id="JACYTQ010000001">
    <property type="protein sequence ID" value="MBD8487786.1"/>
    <property type="molecule type" value="Genomic_DNA"/>
</dbReference>
<keyword evidence="3" id="KW-0731">Sigma factor</keyword>
<reference evidence="7 8" key="1">
    <citation type="submission" date="2020-09" db="EMBL/GenBank/DDBJ databases">
        <title>Echinicola sp. CAU 1574 isolated from sand of Sido Beach.</title>
        <authorList>
            <person name="Kim W."/>
        </authorList>
    </citation>
    <scope>NUCLEOTIDE SEQUENCE [LARGE SCALE GENOMIC DNA]</scope>
    <source>
        <strain evidence="7 8">CAU 1574</strain>
    </source>
</reference>
<feature type="domain" description="RNA polymerase sigma factor 70 region 4 type 2" evidence="6">
    <location>
        <begin position="135"/>
        <end position="186"/>
    </location>
</feature>
<dbReference type="CDD" id="cd06171">
    <property type="entry name" value="Sigma70_r4"/>
    <property type="match status" value="1"/>
</dbReference>
<dbReference type="Proteomes" id="UP000647133">
    <property type="component" value="Unassembled WGS sequence"/>
</dbReference>
<dbReference type="InterPro" id="IPR013324">
    <property type="entry name" value="RNA_pol_sigma_r3/r4-like"/>
</dbReference>
<evidence type="ECO:0000256" key="4">
    <source>
        <dbReference type="ARBA" id="ARBA00023163"/>
    </source>
</evidence>
<accession>A0ABR9AGD1</accession>
<evidence type="ECO:0000256" key="2">
    <source>
        <dbReference type="ARBA" id="ARBA00023015"/>
    </source>
</evidence>
<evidence type="ECO:0000259" key="5">
    <source>
        <dbReference type="Pfam" id="PF04542"/>
    </source>
</evidence>
<dbReference type="SUPFAM" id="SSF88946">
    <property type="entry name" value="Sigma2 domain of RNA polymerase sigma factors"/>
    <property type="match status" value="1"/>
</dbReference>
<keyword evidence="8" id="KW-1185">Reference proteome</keyword>
<name>A0ABR9AGD1_9BACT</name>
<gene>
    <name evidence="7" type="ORF">IFO69_03390</name>
</gene>
<keyword evidence="2" id="KW-0805">Transcription regulation</keyword>
<comment type="similarity">
    <text evidence="1">Belongs to the sigma-70 factor family. ECF subfamily.</text>
</comment>
<dbReference type="Pfam" id="PF08281">
    <property type="entry name" value="Sigma70_r4_2"/>
    <property type="match status" value="1"/>
</dbReference>
<evidence type="ECO:0000256" key="1">
    <source>
        <dbReference type="ARBA" id="ARBA00010641"/>
    </source>
</evidence>
<evidence type="ECO:0000256" key="3">
    <source>
        <dbReference type="ARBA" id="ARBA00023082"/>
    </source>
</evidence>
<dbReference type="NCBIfam" id="TIGR02937">
    <property type="entry name" value="sigma70-ECF"/>
    <property type="match status" value="1"/>
</dbReference>
<dbReference type="InterPro" id="IPR014284">
    <property type="entry name" value="RNA_pol_sigma-70_dom"/>
</dbReference>
<proteinExistence type="inferred from homology"/>
<dbReference type="InterPro" id="IPR039425">
    <property type="entry name" value="RNA_pol_sigma-70-like"/>
</dbReference>
<dbReference type="InterPro" id="IPR036388">
    <property type="entry name" value="WH-like_DNA-bd_sf"/>
</dbReference>
<dbReference type="SUPFAM" id="SSF88659">
    <property type="entry name" value="Sigma3 and sigma4 domains of RNA polymerase sigma factors"/>
    <property type="match status" value="1"/>
</dbReference>
<dbReference type="InterPro" id="IPR007627">
    <property type="entry name" value="RNA_pol_sigma70_r2"/>
</dbReference>
<organism evidence="7 8">
    <name type="scientific">Echinicola arenosa</name>
    <dbReference type="NCBI Taxonomy" id="2774144"/>
    <lineage>
        <taxon>Bacteria</taxon>
        <taxon>Pseudomonadati</taxon>
        <taxon>Bacteroidota</taxon>
        <taxon>Cytophagia</taxon>
        <taxon>Cytophagales</taxon>
        <taxon>Cyclobacteriaceae</taxon>
        <taxon>Echinicola</taxon>
    </lineage>
</organism>
<dbReference type="InterPro" id="IPR013325">
    <property type="entry name" value="RNA_pol_sigma_r2"/>
</dbReference>
<keyword evidence="4" id="KW-0804">Transcription</keyword>
<dbReference type="PANTHER" id="PTHR43133">
    <property type="entry name" value="RNA POLYMERASE ECF-TYPE SIGMA FACTO"/>
    <property type="match status" value="1"/>
</dbReference>
<dbReference type="RefSeq" id="WP_192008279.1">
    <property type="nucleotide sequence ID" value="NZ_JACYTQ010000001.1"/>
</dbReference>
<dbReference type="InterPro" id="IPR013249">
    <property type="entry name" value="RNA_pol_sigma70_r4_t2"/>
</dbReference>
<evidence type="ECO:0000313" key="8">
    <source>
        <dbReference type="Proteomes" id="UP000647133"/>
    </source>
</evidence>
<evidence type="ECO:0000313" key="7">
    <source>
        <dbReference type="EMBL" id="MBD8487786.1"/>
    </source>
</evidence>
<dbReference type="PANTHER" id="PTHR43133:SF46">
    <property type="entry name" value="RNA POLYMERASE SIGMA-70 FACTOR ECF SUBFAMILY"/>
    <property type="match status" value="1"/>
</dbReference>
<protein>
    <submittedName>
        <fullName evidence="7">Sigma-70 family RNA polymerase sigma factor</fullName>
    </submittedName>
</protein>
<dbReference type="Gene3D" id="1.10.1740.10">
    <property type="match status" value="1"/>
</dbReference>
<comment type="caution">
    <text evidence="7">The sequence shown here is derived from an EMBL/GenBank/DDBJ whole genome shotgun (WGS) entry which is preliminary data.</text>
</comment>
<feature type="domain" description="RNA polymerase sigma-70 region 2" evidence="5">
    <location>
        <begin position="32"/>
        <end position="97"/>
    </location>
</feature>
<sequence length="208" mass="24578">MSLNKEKQIVFQNEKAWQAFLEGDDEALAQIYSDNIDRLYNYGRQFTVNKPLIKDAIQDVFFQLIDDRKNLNLARSVKAYLFSCLRRRLLESIKSDRKIIDVDEELVKNEAFFITVDPNSYFIDSKLSLDQKKLLEQFCNELPIRQREIIMMRFFENMPYDEIAEVMGLANAKTVRTMMYRGLNRLSDSLNPYKSQLLQTLILMDFLS</sequence>